<accession>A0A8J8PZ17</accession>
<dbReference type="GO" id="GO:0008270">
    <property type="term" value="F:zinc ion binding"/>
    <property type="evidence" value="ECO:0007669"/>
    <property type="project" value="UniProtKB-KW"/>
</dbReference>
<dbReference type="PIRSF" id="PIRSF017292">
    <property type="entry name" value="UCP017292_Znf_CHY"/>
    <property type="match status" value="1"/>
</dbReference>
<keyword evidence="2" id="KW-0863">Zinc-finger</keyword>
<dbReference type="PROSITE" id="PS51266">
    <property type="entry name" value="ZF_CHY"/>
    <property type="match status" value="1"/>
</dbReference>
<dbReference type="InterPro" id="IPR016694">
    <property type="entry name" value="UCP017292"/>
</dbReference>
<evidence type="ECO:0000256" key="3">
    <source>
        <dbReference type="ARBA" id="ARBA00022833"/>
    </source>
</evidence>
<keyword evidence="3" id="KW-0862">Zinc</keyword>
<sequence length="110" mass="12522">MQLVSGIPVYGVDIGPSTRCAHYHTDRDVLAFKFDCCERYYPCIRCHEAVTDHDAEPWPRHRFSEPSVLCGACGTTFTAPEYLECEYRCPSCEVSFNPGCEAHLGHYLER</sequence>
<dbReference type="RefSeq" id="WP_148860443.1">
    <property type="nucleotide sequence ID" value="NZ_PHNJ01000020.1"/>
</dbReference>
<dbReference type="GO" id="GO:0045041">
    <property type="term" value="P:protein import into mitochondrial intermembrane space"/>
    <property type="evidence" value="ECO:0007669"/>
    <property type="project" value="TreeGrafter"/>
</dbReference>
<name>A0A8J8PZ17_9EURY</name>
<evidence type="ECO:0000259" key="4">
    <source>
        <dbReference type="PROSITE" id="PS51266"/>
    </source>
</evidence>
<dbReference type="PANTHER" id="PTHR28082">
    <property type="entry name" value="ZINC FINGER PROTEIN"/>
    <property type="match status" value="1"/>
</dbReference>
<dbReference type="Proteomes" id="UP000766904">
    <property type="component" value="Unassembled WGS sequence"/>
</dbReference>
<dbReference type="Pfam" id="PF05495">
    <property type="entry name" value="zf-CHY"/>
    <property type="match status" value="1"/>
</dbReference>
<dbReference type="InterPro" id="IPR008913">
    <property type="entry name" value="Znf_CHY"/>
</dbReference>
<feature type="domain" description="CHY-type" evidence="4">
    <location>
        <begin position="13"/>
        <end position="94"/>
    </location>
</feature>
<evidence type="ECO:0000256" key="2">
    <source>
        <dbReference type="ARBA" id="ARBA00022771"/>
    </source>
</evidence>
<protein>
    <recommendedName>
        <fullName evidence="4">CHY-type domain-containing protein</fullName>
    </recommendedName>
</protein>
<dbReference type="AlphaFoldDB" id="A0A8J8PZ17"/>
<dbReference type="InterPro" id="IPR052604">
    <property type="entry name" value="Mito_Tim_assembly_helper"/>
</dbReference>
<organism evidence="5 6">
    <name type="scientific">Natronococcus pandeyae</name>
    <dbReference type="NCBI Taxonomy" id="2055836"/>
    <lineage>
        <taxon>Archaea</taxon>
        <taxon>Methanobacteriati</taxon>
        <taxon>Methanobacteriota</taxon>
        <taxon>Stenosarchaea group</taxon>
        <taxon>Halobacteria</taxon>
        <taxon>Halobacteriales</taxon>
        <taxon>Natrialbaceae</taxon>
        <taxon>Natronococcus</taxon>
    </lineage>
</organism>
<keyword evidence="1" id="KW-0479">Metal-binding</keyword>
<dbReference type="OrthoDB" id="189683at2157"/>
<keyword evidence="6" id="KW-1185">Reference proteome</keyword>
<gene>
    <name evidence="5" type="ORF">CV102_23620</name>
</gene>
<dbReference type="SUPFAM" id="SSF161219">
    <property type="entry name" value="CHY zinc finger-like"/>
    <property type="match status" value="1"/>
</dbReference>
<proteinExistence type="predicted"/>
<reference evidence="5" key="1">
    <citation type="submission" date="2017-11" db="EMBL/GenBank/DDBJ databases">
        <authorList>
            <person name="Kajale S.C."/>
            <person name="Sharma A."/>
        </authorList>
    </citation>
    <scope>NUCLEOTIDE SEQUENCE</scope>
    <source>
        <strain evidence="5">LS1_42</strain>
    </source>
</reference>
<comment type="caution">
    <text evidence="5">The sequence shown here is derived from an EMBL/GenBank/DDBJ whole genome shotgun (WGS) entry which is preliminary data.</text>
</comment>
<dbReference type="EMBL" id="PHNJ01000020">
    <property type="protein sequence ID" value="TYL36272.1"/>
    <property type="molecule type" value="Genomic_DNA"/>
</dbReference>
<evidence type="ECO:0000313" key="5">
    <source>
        <dbReference type="EMBL" id="TYL36272.1"/>
    </source>
</evidence>
<evidence type="ECO:0000256" key="1">
    <source>
        <dbReference type="ARBA" id="ARBA00022723"/>
    </source>
</evidence>
<evidence type="ECO:0000313" key="6">
    <source>
        <dbReference type="Proteomes" id="UP000766904"/>
    </source>
</evidence>
<dbReference type="InterPro" id="IPR037274">
    <property type="entry name" value="Znf_CHY_sf"/>
</dbReference>
<dbReference type="PANTHER" id="PTHR28082:SF1">
    <property type="entry name" value="HELPER OF TIM PROTEIN 13"/>
    <property type="match status" value="1"/>
</dbReference>